<dbReference type="AlphaFoldDB" id="A0A7Y9RXI1"/>
<comment type="caution">
    <text evidence="3">The sequence shown here is derived from an EMBL/GenBank/DDBJ whole genome shotgun (WGS) entry which is preliminary data.</text>
</comment>
<sequence>MAAPYVSHPKLIENSFAAMLSAIEVYNKPQMTYRDEVTVMLVVNAWELALKAALRKKGFSVFYRKERGETYRSLTLDDALGRVNAKGLWPKTVAGPALVANIKALSEYRNRATHLYNNPGLSAVIYRFMQQNVLNYRDFMLAQFDKDFADSITWQLLPLGATAPADSVKFMRKTNTAGSSAELHDFIDELRAYMSTAEAAGGDMARVATVYDINLQSVRNMKAADLVVAVDPKGAETVVVKKTDPNTTHPYSLKDLLKLVNKRRSGRDLTTYDHTALCWDEKLRENPKYSWKHSNAPAPMWSNDAATHLAGLTDDYVDDVKARYTESRKK</sequence>
<name>A0A7Y9RXI1_9ACTN</name>
<dbReference type="InterPro" id="IPR022104">
    <property type="entry name" value="DUF3644"/>
</dbReference>
<evidence type="ECO:0000313" key="4">
    <source>
        <dbReference type="Proteomes" id="UP000540656"/>
    </source>
</evidence>
<keyword evidence="4" id="KW-1185">Reference proteome</keyword>
<organism evidence="3 4">
    <name type="scientific">Nocardioides daedukensis</name>
    <dbReference type="NCBI Taxonomy" id="634462"/>
    <lineage>
        <taxon>Bacteria</taxon>
        <taxon>Bacillati</taxon>
        <taxon>Actinomycetota</taxon>
        <taxon>Actinomycetes</taxon>
        <taxon>Propionibacteriales</taxon>
        <taxon>Nocardioidaceae</taxon>
        <taxon>Nocardioides</taxon>
    </lineage>
</organism>
<evidence type="ECO:0000259" key="2">
    <source>
        <dbReference type="Pfam" id="PF18740"/>
    </source>
</evidence>
<dbReference type="Proteomes" id="UP000540656">
    <property type="component" value="Unassembled WGS sequence"/>
</dbReference>
<proteinExistence type="predicted"/>
<dbReference type="RefSeq" id="WP_179500427.1">
    <property type="nucleotide sequence ID" value="NZ_JACCAA010000001.1"/>
</dbReference>
<dbReference type="EMBL" id="JACCAA010000001">
    <property type="protein sequence ID" value="NYG57109.1"/>
    <property type="molecule type" value="Genomic_DNA"/>
</dbReference>
<reference evidence="3 4" key="1">
    <citation type="submission" date="2020-07" db="EMBL/GenBank/DDBJ databases">
        <title>Sequencing the genomes of 1000 actinobacteria strains.</title>
        <authorList>
            <person name="Klenk H.-P."/>
        </authorList>
    </citation>
    <scope>NUCLEOTIDE SEQUENCE [LARGE SCALE GENOMIC DNA]</scope>
    <source>
        <strain evidence="3 4">DSM 23819</strain>
    </source>
</reference>
<accession>A0A7Y9RXI1</accession>
<evidence type="ECO:0000259" key="1">
    <source>
        <dbReference type="Pfam" id="PF12358"/>
    </source>
</evidence>
<feature type="domain" description="EC042-2821-like Restriction Endonuclease-like" evidence="2">
    <location>
        <begin position="244"/>
        <end position="307"/>
    </location>
</feature>
<evidence type="ECO:0008006" key="5">
    <source>
        <dbReference type="Google" id="ProtNLM"/>
    </source>
</evidence>
<gene>
    <name evidence="3" type="ORF">BJ980_000032</name>
</gene>
<protein>
    <recommendedName>
        <fullName evidence="5">DUF3644 domain-containing protein</fullName>
    </recommendedName>
</protein>
<dbReference type="Pfam" id="PF12358">
    <property type="entry name" value="DUF3644"/>
    <property type="match status" value="1"/>
</dbReference>
<dbReference type="InterPro" id="IPR049530">
    <property type="entry name" value="EC042_2821"/>
</dbReference>
<feature type="domain" description="DUF3644" evidence="1">
    <location>
        <begin position="10"/>
        <end position="192"/>
    </location>
</feature>
<dbReference type="Pfam" id="PF18740">
    <property type="entry name" value="EC042_2821"/>
    <property type="match status" value="1"/>
</dbReference>
<evidence type="ECO:0000313" key="3">
    <source>
        <dbReference type="EMBL" id="NYG57109.1"/>
    </source>
</evidence>